<comment type="caution">
    <text evidence="1">The sequence shown here is derived from an EMBL/GenBank/DDBJ whole genome shotgun (WGS) entry which is preliminary data.</text>
</comment>
<organism evidence="1 2">
    <name type="scientific">Candidatus Blautia faecigallinarum</name>
    <dbReference type="NCBI Taxonomy" id="2838488"/>
    <lineage>
        <taxon>Bacteria</taxon>
        <taxon>Bacillati</taxon>
        <taxon>Bacillota</taxon>
        <taxon>Clostridia</taxon>
        <taxon>Lachnospirales</taxon>
        <taxon>Lachnospiraceae</taxon>
        <taxon>Blautia</taxon>
    </lineage>
</organism>
<proteinExistence type="predicted"/>
<dbReference type="SUPFAM" id="SSF46785">
    <property type="entry name" value="Winged helix' DNA-binding domain"/>
    <property type="match status" value="1"/>
</dbReference>
<protein>
    <submittedName>
        <fullName evidence="1">MarR family winged helix-turn-helix transcriptional regulator</fullName>
    </submittedName>
</protein>
<sequence length="156" mass="18377">MTDENRSYIDRLNLCMNQIDGLYYMAARRLKIKDNTLALFYALNDGKSHSQKEICEEWLIPRTTINTIVKECTASGFMVLENHPHTKEKRIVLTEKGRRYADQILKSVYQAEENAMEQTLEEFSPKLIDGLEAFTRHLKEEFQKKIFDREDKDPAR</sequence>
<evidence type="ECO:0000313" key="1">
    <source>
        <dbReference type="EMBL" id="HIZ21944.1"/>
    </source>
</evidence>
<reference evidence="1" key="2">
    <citation type="submission" date="2021-04" db="EMBL/GenBank/DDBJ databases">
        <authorList>
            <person name="Gilroy R."/>
        </authorList>
    </citation>
    <scope>NUCLEOTIDE SEQUENCE</scope>
    <source>
        <strain evidence="1">14324</strain>
    </source>
</reference>
<dbReference type="EMBL" id="DXBU01000053">
    <property type="protein sequence ID" value="HIZ21944.1"/>
    <property type="molecule type" value="Genomic_DNA"/>
</dbReference>
<evidence type="ECO:0000313" key="2">
    <source>
        <dbReference type="Proteomes" id="UP000824041"/>
    </source>
</evidence>
<dbReference type="InterPro" id="IPR036388">
    <property type="entry name" value="WH-like_DNA-bd_sf"/>
</dbReference>
<dbReference type="Proteomes" id="UP000824041">
    <property type="component" value="Unassembled WGS sequence"/>
</dbReference>
<dbReference type="AlphaFoldDB" id="A0A9D2ISW5"/>
<dbReference type="Gene3D" id="1.10.10.10">
    <property type="entry name" value="Winged helix-like DNA-binding domain superfamily/Winged helix DNA-binding domain"/>
    <property type="match status" value="1"/>
</dbReference>
<dbReference type="InterPro" id="IPR036390">
    <property type="entry name" value="WH_DNA-bd_sf"/>
</dbReference>
<accession>A0A9D2ISW5</accession>
<gene>
    <name evidence="1" type="ORF">IAA21_03980</name>
</gene>
<name>A0A9D2ISW5_9FIRM</name>
<reference evidence="1" key="1">
    <citation type="journal article" date="2021" name="PeerJ">
        <title>Extensive microbial diversity within the chicken gut microbiome revealed by metagenomics and culture.</title>
        <authorList>
            <person name="Gilroy R."/>
            <person name="Ravi A."/>
            <person name="Getino M."/>
            <person name="Pursley I."/>
            <person name="Horton D.L."/>
            <person name="Alikhan N.F."/>
            <person name="Baker D."/>
            <person name="Gharbi K."/>
            <person name="Hall N."/>
            <person name="Watson M."/>
            <person name="Adriaenssens E.M."/>
            <person name="Foster-Nyarko E."/>
            <person name="Jarju S."/>
            <person name="Secka A."/>
            <person name="Antonio M."/>
            <person name="Oren A."/>
            <person name="Chaudhuri R.R."/>
            <person name="La Ragione R."/>
            <person name="Hildebrand F."/>
            <person name="Pallen M.J."/>
        </authorList>
    </citation>
    <scope>NUCLEOTIDE SEQUENCE</scope>
    <source>
        <strain evidence="1">14324</strain>
    </source>
</reference>